<protein>
    <submittedName>
        <fullName evidence="2">Uncharacterized protein</fullName>
    </submittedName>
</protein>
<sequence>MVDSDVGVCWVLGGLLLLGGEFSAQSKILKSDGGKNGVISTGRLSPREKRVLPEC</sequence>
<organism evidence="2 3">
    <name type="scientific">Aeriscardovia aeriphila</name>
    <dbReference type="NCBI Taxonomy" id="218139"/>
    <lineage>
        <taxon>Bacteria</taxon>
        <taxon>Bacillati</taxon>
        <taxon>Actinomycetota</taxon>
        <taxon>Actinomycetes</taxon>
        <taxon>Bifidobacteriales</taxon>
        <taxon>Bifidobacteriaceae</taxon>
        <taxon>Aeriscardovia</taxon>
    </lineage>
</organism>
<comment type="caution">
    <text evidence="2">The sequence shown here is derived from an EMBL/GenBank/DDBJ whole genome shotgun (WGS) entry which is preliminary data.</text>
</comment>
<reference evidence="2" key="1">
    <citation type="journal article" date="2021" name="PeerJ">
        <title>Extensive microbial diversity within the chicken gut microbiome revealed by metagenomics and culture.</title>
        <authorList>
            <person name="Gilroy R."/>
            <person name="Ravi A."/>
            <person name="Getino M."/>
            <person name="Pursley I."/>
            <person name="Horton D.L."/>
            <person name="Alikhan N.F."/>
            <person name="Baker D."/>
            <person name="Gharbi K."/>
            <person name="Hall N."/>
            <person name="Watson M."/>
            <person name="Adriaenssens E.M."/>
            <person name="Foster-Nyarko E."/>
            <person name="Jarju S."/>
            <person name="Secka A."/>
            <person name="Antonio M."/>
            <person name="Oren A."/>
            <person name="Chaudhuri R.R."/>
            <person name="La Ragione R."/>
            <person name="Hildebrand F."/>
            <person name="Pallen M.J."/>
        </authorList>
    </citation>
    <scope>NUCLEOTIDE SEQUENCE</scope>
    <source>
        <strain evidence="2">578</strain>
    </source>
</reference>
<dbReference type="Proteomes" id="UP000715651">
    <property type="component" value="Unassembled WGS sequence"/>
</dbReference>
<dbReference type="AlphaFoldDB" id="A0A921FUT2"/>
<evidence type="ECO:0000256" key="1">
    <source>
        <dbReference type="SAM" id="MobiDB-lite"/>
    </source>
</evidence>
<reference evidence="2" key="2">
    <citation type="submission" date="2021-09" db="EMBL/GenBank/DDBJ databases">
        <authorList>
            <person name="Gilroy R."/>
        </authorList>
    </citation>
    <scope>NUCLEOTIDE SEQUENCE</scope>
    <source>
        <strain evidence="2">578</strain>
    </source>
</reference>
<name>A0A921FUT2_9BIFI</name>
<feature type="compositionally biased region" description="Basic and acidic residues" evidence="1">
    <location>
        <begin position="45"/>
        <end position="55"/>
    </location>
</feature>
<evidence type="ECO:0000313" key="3">
    <source>
        <dbReference type="Proteomes" id="UP000715651"/>
    </source>
</evidence>
<accession>A0A921FUT2</accession>
<feature type="region of interest" description="Disordered" evidence="1">
    <location>
        <begin position="32"/>
        <end position="55"/>
    </location>
</feature>
<gene>
    <name evidence="2" type="ORF">K8U78_05765</name>
</gene>
<evidence type="ECO:0000313" key="2">
    <source>
        <dbReference type="EMBL" id="HJF18628.1"/>
    </source>
</evidence>
<dbReference type="EMBL" id="DYWK01000009">
    <property type="protein sequence ID" value="HJF18628.1"/>
    <property type="molecule type" value="Genomic_DNA"/>
</dbReference>
<proteinExistence type="predicted"/>